<feature type="compositionally biased region" description="Low complexity" evidence="11">
    <location>
        <begin position="184"/>
        <end position="193"/>
    </location>
</feature>
<evidence type="ECO:0000256" key="2">
    <source>
        <dbReference type="ARBA" id="ARBA00022741"/>
    </source>
</evidence>
<evidence type="ECO:0000256" key="5">
    <source>
        <dbReference type="ARBA" id="ARBA00038035"/>
    </source>
</evidence>
<comment type="catalytic activity">
    <reaction evidence="7">
        <text>L-seryl-[protein] + ATP = O-phospho-L-seryl-[protein] + ADP + H(+)</text>
        <dbReference type="Rhea" id="RHEA:17989"/>
        <dbReference type="Rhea" id="RHEA-COMP:9863"/>
        <dbReference type="Rhea" id="RHEA-COMP:11604"/>
        <dbReference type="ChEBI" id="CHEBI:15378"/>
        <dbReference type="ChEBI" id="CHEBI:29999"/>
        <dbReference type="ChEBI" id="CHEBI:30616"/>
        <dbReference type="ChEBI" id="CHEBI:83421"/>
        <dbReference type="ChEBI" id="CHEBI:456216"/>
        <dbReference type="EC" id="2.7.12.2"/>
    </reaction>
</comment>
<sequence>MATDETRGAEEPRRPRRPHAVLGPLEVAKSPVNAGFSLSETGTFSKGGFAITRAGIKASPLGPREVSHMRYADLTVLRTLGAGASAVVKVARHGPTGKLVALKILNMMADAATREQAVNELRVLHACSSPHLVSFFDAFYADGSLMIALALARCSLADVFSAMRAKLVGASADAARHMQSGRNASPVGESVVGAGPGAGPGASPGGTAGVAAERTSPLGPRLCGAAGASAELAPLDETRRALRGLAYLHSVRHQVHRDLKPANMLISEHGVLTLSDFGIAKALDNTRGMASSFVGTTLYMAPERIAGDEYAYGSDIWSLGIVGLEGARGVHPFSHLRCYYDIVEELGGAQSAALDLRADEPLPARAANFLGRCLCKRAADRPTAVELLGHEFFDAVAQREAAGAQPAARDAQGVAEAEPGAEAEAEAVRLGAIVRDWIEASQLPLAPVVTEAEFAAEGEGEGEPLALVRESDAPPASPGVEKKGGRGGRKISEKMSELERQLAEL</sequence>
<name>A0A8J5XJW5_DIALT</name>
<keyword evidence="1" id="KW-0808">Transferase</keyword>
<keyword evidence="4 10" id="KW-0067">ATP-binding</keyword>
<dbReference type="GO" id="GO:0005524">
    <property type="term" value="F:ATP binding"/>
    <property type="evidence" value="ECO:0007669"/>
    <property type="project" value="UniProtKB-UniRule"/>
</dbReference>
<accession>A0A8J5XJW5</accession>
<keyword evidence="3" id="KW-0418">Kinase</keyword>
<dbReference type="SMART" id="SM00220">
    <property type="entry name" value="S_TKc"/>
    <property type="match status" value="1"/>
</dbReference>
<feature type="compositionally biased region" description="Basic and acidic residues" evidence="11">
    <location>
        <begin position="1"/>
        <end position="13"/>
    </location>
</feature>
<keyword evidence="14" id="KW-1185">Reference proteome</keyword>
<organism evidence="13 14">
    <name type="scientific">Diacronema lutheri</name>
    <name type="common">Unicellular marine alga</name>
    <name type="synonym">Monochrysis lutheri</name>
    <dbReference type="NCBI Taxonomy" id="2081491"/>
    <lineage>
        <taxon>Eukaryota</taxon>
        <taxon>Haptista</taxon>
        <taxon>Haptophyta</taxon>
        <taxon>Pavlovophyceae</taxon>
        <taxon>Pavlovales</taxon>
        <taxon>Pavlovaceae</taxon>
        <taxon>Diacronema</taxon>
    </lineage>
</organism>
<evidence type="ECO:0000256" key="11">
    <source>
        <dbReference type="SAM" id="MobiDB-lite"/>
    </source>
</evidence>
<dbReference type="PANTHER" id="PTHR48013">
    <property type="entry name" value="DUAL SPECIFICITY MITOGEN-ACTIVATED PROTEIN KINASE KINASE 5-RELATED"/>
    <property type="match status" value="1"/>
</dbReference>
<dbReference type="PANTHER" id="PTHR48013:SF9">
    <property type="entry name" value="DUAL SPECIFICITY MITOGEN-ACTIVATED PROTEIN KINASE KINASE 5"/>
    <property type="match status" value="1"/>
</dbReference>
<feature type="domain" description="Protein kinase" evidence="12">
    <location>
        <begin position="74"/>
        <end position="393"/>
    </location>
</feature>
<gene>
    <name evidence="13" type="ORF">KFE25_005633</name>
</gene>
<dbReference type="Pfam" id="PF00069">
    <property type="entry name" value="Pkinase"/>
    <property type="match status" value="2"/>
</dbReference>
<feature type="compositionally biased region" description="Basic and acidic residues" evidence="11">
    <location>
        <begin position="480"/>
        <end position="505"/>
    </location>
</feature>
<feature type="region of interest" description="Disordered" evidence="11">
    <location>
        <begin position="179"/>
        <end position="211"/>
    </location>
</feature>
<comment type="caution">
    <text evidence="13">The sequence shown here is derived from an EMBL/GenBank/DDBJ whole genome shotgun (WGS) entry which is preliminary data.</text>
</comment>
<dbReference type="PROSITE" id="PS00107">
    <property type="entry name" value="PROTEIN_KINASE_ATP"/>
    <property type="match status" value="1"/>
</dbReference>
<evidence type="ECO:0000313" key="13">
    <source>
        <dbReference type="EMBL" id="KAG8466063.1"/>
    </source>
</evidence>
<protein>
    <recommendedName>
        <fullName evidence="6">mitogen-activated protein kinase kinase</fullName>
        <ecNumber evidence="6">2.7.12.2</ecNumber>
    </recommendedName>
</protein>
<evidence type="ECO:0000256" key="9">
    <source>
        <dbReference type="ARBA" id="ARBA00051693"/>
    </source>
</evidence>
<dbReference type="AlphaFoldDB" id="A0A8J5XJW5"/>
<dbReference type="OrthoDB" id="10252354at2759"/>
<evidence type="ECO:0000256" key="3">
    <source>
        <dbReference type="ARBA" id="ARBA00022777"/>
    </source>
</evidence>
<dbReference type="EMBL" id="JAGTXO010000009">
    <property type="protein sequence ID" value="KAG8466063.1"/>
    <property type="molecule type" value="Genomic_DNA"/>
</dbReference>
<dbReference type="Gene3D" id="1.10.510.10">
    <property type="entry name" value="Transferase(Phosphotransferase) domain 1"/>
    <property type="match status" value="1"/>
</dbReference>
<feature type="compositionally biased region" description="Gly residues" evidence="11">
    <location>
        <begin position="194"/>
        <end position="208"/>
    </location>
</feature>
<dbReference type="EC" id="2.7.12.2" evidence="6"/>
<evidence type="ECO:0000256" key="7">
    <source>
        <dbReference type="ARBA" id="ARBA00049014"/>
    </source>
</evidence>
<dbReference type="InterPro" id="IPR011009">
    <property type="entry name" value="Kinase-like_dom_sf"/>
</dbReference>
<evidence type="ECO:0000313" key="14">
    <source>
        <dbReference type="Proteomes" id="UP000751190"/>
    </source>
</evidence>
<feature type="region of interest" description="Disordered" evidence="11">
    <location>
        <begin position="456"/>
        <end position="505"/>
    </location>
</feature>
<dbReference type="Proteomes" id="UP000751190">
    <property type="component" value="Unassembled WGS sequence"/>
</dbReference>
<reference evidence="13" key="1">
    <citation type="submission" date="2021-05" db="EMBL/GenBank/DDBJ databases">
        <title>The genome of the haptophyte Pavlova lutheri (Diacronema luteri, Pavlovales) - a model for lipid biosynthesis in eukaryotic algae.</title>
        <authorList>
            <person name="Hulatt C.J."/>
            <person name="Posewitz M.C."/>
        </authorList>
    </citation>
    <scope>NUCLEOTIDE SEQUENCE</scope>
    <source>
        <strain evidence="13">NIVA-4/92</strain>
    </source>
</reference>
<dbReference type="InterPro" id="IPR017441">
    <property type="entry name" value="Protein_kinase_ATP_BS"/>
</dbReference>
<comment type="catalytic activity">
    <reaction evidence="8">
        <text>L-threonyl-[protein] + ATP = O-phospho-L-threonyl-[protein] + ADP + H(+)</text>
        <dbReference type="Rhea" id="RHEA:46608"/>
        <dbReference type="Rhea" id="RHEA-COMP:11060"/>
        <dbReference type="Rhea" id="RHEA-COMP:11605"/>
        <dbReference type="ChEBI" id="CHEBI:15378"/>
        <dbReference type="ChEBI" id="CHEBI:30013"/>
        <dbReference type="ChEBI" id="CHEBI:30616"/>
        <dbReference type="ChEBI" id="CHEBI:61977"/>
        <dbReference type="ChEBI" id="CHEBI:456216"/>
        <dbReference type="EC" id="2.7.12.2"/>
    </reaction>
</comment>
<comment type="similarity">
    <text evidence="5">Belongs to the protein kinase superfamily. STE Ser/Thr protein kinase family. MAP kinase kinase subfamily.</text>
</comment>
<feature type="binding site" evidence="10">
    <location>
        <position position="103"/>
    </location>
    <ligand>
        <name>ATP</name>
        <dbReference type="ChEBI" id="CHEBI:30616"/>
    </ligand>
</feature>
<evidence type="ECO:0000256" key="4">
    <source>
        <dbReference type="ARBA" id="ARBA00022840"/>
    </source>
</evidence>
<keyword evidence="2 10" id="KW-0547">Nucleotide-binding</keyword>
<evidence type="ECO:0000256" key="8">
    <source>
        <dbReference type="ARBA" id="ARBA00049299"/>
    </source>
</evidence>
<dbReference type="SUPFAM" id="SSF56112">
    <property type="entry name" value="Protein kinase-like (PK-like)"/>
    <property type="match status" value="1"/>
</dbReference>
<dbReference type="OMA" id="HIALEFM"/>
<evidence type="ECO:0000259" key="12">
    <source>
        <dbReference type="PROSITE" id="PS50011"/>
    </source>
</evidence>
<dbReference type="GO" id="GO:0004708">
    <property type="term" value="F:MAP kinase kinase activity"/>
    <property type="evidence" value="ECO:0007669"/>
    <property type="project" value="UniProtKB-EC"/>
</dbReference>
<dbReference type="Gene3D" id="3.30.200.20">
    <property type="entry name" value="Phosphorylase Kinase, domain 1"/>
    <property type="match status" value="1"/>
</dbReference>
<evidence type="ECO:0000256" key="6">
    <source>
        <dbReference type="ARBA" id="ARBA00038999"/>
    </source>
</evidence>
<evidence type="ECO:0000256" key="10">
    <source>
        <dbReference type="PROSITE-ProRule" id="PRU10141"/>
    </source>
</evidence>
<dbReference type="InterPro" id="IPR000719">
    <property type="entry name" value="Prot_kinase_dom"/>
</dbReference>
<dbReference type="PROSITE" id="PS50011">
    <property type="entry name" value="PROTEIN_KINASE_DOM"/>
    <property type="match status" value="1"/>
</dbReference>
<feature type="region of interest" description="Disordered" evidence="11">
    <location>
        <begin position="1"/>
        <end position="20"/>
    </location>
</feature>
<proteinExistence type="inferred from homology"/>
<evidence type="ECO:0000256" key="1">
    <source>
        <dbReference type="ARBA" id="ARBA00022679"/>
    </source>
</evidence>
<comment type="catalytic activity">
    <reaction evidence="9">
        <text>L-tyrosyl-[protein] + ATP = O-phospho-L-tyrosyl-[protein] + ADP + H(+)</text>
        <dbReference type="Rhea" id="RHEA:10596"/>
        <dbReference type="Rhea" id="RHEA-COMP:10136"/>
        <dbReference type="Rhea" id="RHEA-COMP:20101"/>
        <dbReference type="ChEBI" id="CHEBI:15378"/>
        <dbReference type="ChEBI" id="CHEBI:30616"/>
        <dbReference type="ChEBI" id="CHEBI:46858"/>
        <dbReference type="ChEBI" id="CHEBI:61978"/>
        <dbReference type="ChEBI" id="CHEBI:456216"/>
        <dbReference type="EC" id="2.7.12.2"/>
    </reaction>
</comment>